<name>A0A0B2VU14_TOXCA</name>
<dbReference type="EMBL" id="JPKZ01000850">
    <property type="protein sequence ID" value="KHN85168.1"/>
    <property type="molecule type" value="Genomic_DNA"/>
</dbReference>
<dbReference type="InterPro" id="IPR036444">
    <property type="entry name" value="PLipase_A2_dom_sf"/>
</dbReference>
<dbReference type="Gene3D" id="1.20.90.10">
    <property type="entry name" value="Phospholipase A2 domain"/>
    <property type="match status" value="1"/>
</dbReference>
<dbReference type="GO" id="GO:0006644">
    <property type="term" value="P:phospholipid metabolic process"/>
    <property type="evidence" value="ECO:0007669"/>
    <property type="project" value="InterPro"/>
</dbReference>
<dbReference type="OrthoDB" id="5839847at2759"/>
<accession>A0A0B2VU14</accession>
<protein>
    <submittedName>
        <fullName evidence="3">Acidic phospholipase A2 1</fullName>
    </submittedName>
</protein>
<dbReference type="SUPFAM" id="SSF48619">
    <property type="entry name" value="Phospholipase A2, PLA2"/>
    <property type="match status" value="1"/>
</dbReference>
<evidence type="ECO:0000313" key="3">
    <source>
        <dbReference type="EMBL" id="KHN85168.1"/>
    </source>
</evidence>
<organism evidence="3 4">
    <name type="scientific">Toxocara canis</name>
    <name type="common">Canine roundworm</name>
    <dbReference type="NCBI Taxonomy" id="6265"/>
    <lineage>
        <taxon>Eukaryota</taxon>
        <taxon>Metazoa</taxon>
        <taxon>Ecdysozoa</taxon>
        <taxon>Nematoda</taxon>
        <taxon>Chromadorea</taxon>
        <taxon>Rhabditida</taxon>
        <taxon>Spirurina</taxon>
        <taxon>Ascaridomorpha</taxon>
        <taxon>Ascaridoidea</taxon>
        <taxon>Toxocaridae</taxon>
        <taxon>Toxocara</taxon>
    </lineage>
</organism>
<dbReference type="Pfam" id="PF00068">
    <property type="entry name" value="Phospholip_A2_1"/>
    <property type="match status" value="1"/>
</dbReference>
<dbReference type="OMA" id="HENSKCA"/>
<comment type="caution">
    <text evidence="3">The sequence shown here is derived from an EMBL/GenBank/DDBJ whole genome shotgun (WGS) entry which is preliminary data.</text>
</comment>
<evidence type="ECO:0000256" key="1">
    <source>
        <dbReference type="ARBA" id="ARBA00023157"/>
    </source>
</evidence>
<gene>
    <name evidence="3" type="ORF">Tcan_08475</name>
</gene>
<sequence>MNHDNCYDDAVKRGDCSSTWAEYTTDYKWECTDGMIVCTKGQGRCEEALCKCDKRVTNCWAHFHKPVVKPKCPF</sequence>
<proteinExistence type="predicted"/>
<keyword evidence="4" id="KW-1185">Reference proteome</keyword>
<dbReference type="AlphaFoldDB" id="A0A0B2VU14"/>
<evidence type="ECO:0000313" key="4">
    <source>
        <dbReference type="Proteomes" id="UP000031036"/>
    </source>
</evidence>
<dbReference type="InterPro" id="IPR016090">
    <property type="entry name" value="PLA2-like_dom"/>
</dbReference>
<dbReference type="GO" id="GO:0050482">
    <property type="term" value="P:arachidonate secretion"/>
    <property type="evidence" value="ECO:0007669"/>
    <property type="project" value="InterPro"/>
</dbReference>
<dbReference type="PROSITE" id="PS00119">
    <property type="entry name" value="PA2_ASP"/>
    <property type="match status" value="1"/>
</dbReference>
<dbReference type="InterPro" id="IPR033112">
    <property type="entry name" value="PLA2_Asp_AS"/>
</dbReference>
<dbReference type="STRING" id="6265.A0A0B2VU14"/>
<keyword evidence="1" id="KW-1015">Disulfide bond</keyword>
<evidence type="ECO:0000259" key="2">
    <source>
        <dbReference type="Pfam" id="PF00068"/>
    </source>
</evidence>
<feature type="domain" description="Phospholipase A2-like central" evidence="2">
    <location>
        <begin position="2"/>
        <end position="62"/>
    </location>
</feature>
<dbReference type="GO" id="GO:0004623">
    <property type="term" value="F:phospholipase A2 activity"/>
    <property type="evidence" value="ECO:0007669"/>
    <property type="project" value="InterPro"/>
</dbReference>
<reference evidence="3 4" key="1">
    <citation type="submission" date="2014-11" db="EMBL/GenBank/DDBJ databases">
        <title>Genetic blueprint of the zoonotic pathogen Toxocara canis.</title>
        <authorList>
            <person name="Zhu X.-Q."/>
            <person name="Korhonen P.K."/>
            <person name="Cai H."/>
            <person name="Young N.D."/>
            <person name="Nejsum P."/>
            <person name="von Samson-Himmelstjerna G."/>
            <person name="Boag P.R."/>
            <person name="Tan P."/>
            <person name="Li Q."/>
            <person name="Min J."/>
            <person name="Yang Y."/>
            <person name="Wang X."/>
            <person name="Fang X."/>
            <person name="Hall R.S."/>
            <person name="Hofmann A."/>
            <person name="Sternberg P.W."/>
            <person name="Jex A.R."/>
            <person name="Gasser R.B."/>
        </authorList>
    </citation>
    <scope>NUCLEOTIDE SEQUENCE [LARGE SCALE GENOMIC DNA]</scope>
    <source>
        <strain evidence="3">PN_DK_2014</strain>
    </source>
</reference>
<dbReference type="Proteomes" id="UP000031036">
    <property type="component" value="Unassembled WGS sequence"/>
</dbReference>